<feature type="transmembrane region" description="Helical" evidence="1">
    <location>
        <begin position="64"/>
        <end position="84"/>
    </location>
</feature>
<evidence type="ECO:0000256" key="1">
    <source>
        <dbReference type="SAM" id="Phobius"/>
    </source>
</evidence>
<protein>
    <submittedName>
        <fullName evidence="2 4">Uncharacterized protein</fullName>
    </submittedName>
</protein>
<reference evidence="4" key="1">
    <citation type="submission" date="2017-02" db="UniProtKB">
        <authorList>
            <consortium name="WormBaseParasite"/>
        </authorList>
    </citation>
    <scope>IDENTIFICATION</scope>
</reference>
<evidence type="ECO:0000313" key="3">
    <source>
        <dbReference type="Proteomes" id="UP000267027"/>
    </source>
</evidence>
<dbReference type="AlphaFoldDB" id="A0A0R3Q0B3"/>
<proteinExistence type="predicted"/>
<gene>
    <name evidence="2" type="ORF">ACOC_LOCUS12343</name>
</gene>
<accession>A0A0R3Q0B3</accession>
<dbReference type="Proteomes" id="UP000267027">
    <property type="component" value="Unassembled WGS sequence"/>
</dbReference>
<name>A0A0R3Q0B3_ANGCS</name>
<sequence length="87" mass="9706">MRGLENEMSCSHKAHVSASIKKYLFDEDSMLEADPPSKPERHSIALVFADKAFIHVHIAQHDTAIVLPFIIVMMVSLQSIMVTVTPC</sequence>
<dbReference type="WBParaSite" id="ACOC_0001234201-mRNA-1">
    <property type="protein sequence ID" value="ACOC_0001234201-mRNA-1"/>
    <property type="gene ID" value="ACOC_0001234201"/>
</dbReference>
<keyword evidence="3" id="KW-1185">Reference proteome</keyword>
<evidence type="ECO:0000313" key="4">
    <source>
        <dbReference type="WBParaSite" id="ACOC_0001234201-mRNA-1"/>
    </source>
</evidence>
<evidence type="ECO:0000313" key="2">
    <source>
        <dbReference type="EMBL" id="VDM63928.1"/>
    </source>
</evidence>
<keyword evidence="1" id="KW-0472">Membrane</keyword>
<reference evidence="2 3" key="2">
    <citation type="submission" date="2018-11" db="EMBL/GenBank/DDBJ databases">
        <authorList>
            <consortium name="Pathogen Informatics"/>
        </authorList>
    </citation>
    <scope>NUCLEOTIDE SEQUENCE [LARGE SCALE GENOMIC DNA]</scope>
    <source>
        <strain evidence="2 3">Costa Rica</strain>
    </source>
</reference>
<organism evidence="4">
    <name type="scientific">Angiostrongylus costaricensis</name>
    <name type="common">Nematode worm</name>
    <dbReference type="NCBI Taxonomy" id="334426"/>
    <lineage>
        <taxon>Eukaryota</taxon>
        <taxon>Metazoa</taxon>
        <taxon>Ecdysozoa</taxon>
        <taxon>Nematoda</taxon>
        <taxon>Chromadorea</taxon>
        <taxon>Rhabditida</taxon>
        <taxon>Rhabditina</taxon>
        <taxon>Rhabditomorpha</taxon>
        <taxon>Strongyloidea</taxon>
        <taxon>Metastrongylidae</taxon>
        <taxon>Angiostrongylus</taxon>
    </lineage>
</organism>
<keyword evidence="1" id="KW-1133">Transmembrane helix</keyword>
<dbReference type="EMBL" id="UYYA01004995">
    <property type="protein sequence ID" value="VDM63928.1"/>
    <property type="molecule type" value="Genomic_DNA"/>
</dbReference>
<keyword evidence="1" id="KW-0812">Transmembrane</keyword>